<feature type="domain" description="CNH" evidence="6">
    <location>
        <begin position="26"/>
        <end position="281"/>
    </location>
</feature>
<keyword evidence="7" id="KW-0675">Receptor</keyword>
<name>A0A922I6Y0_DERFA</name>
<keyword evidence="3" id="KW-0963">Cytoplasm</keyword>
<evidence type="ECO:0000256" key="1">
    <source>
        <dbReference type="ARBA" id="ARBA00004496"/>
    </source>
</evidence>
<evidence type="ECO:0000256" key="4">
    <source>
        <dbReference type="ARBA" id="ARBA00022927"/>
    </source>
</evidence>
<evidence type="ECO:0000256" key="3">
    <source>
        <dbReference type="ARBA" id="ARBA00022490"/>
    </source>
</evidence>
<dbReference type="PANTHER" id="PTHR12894:SF27">
    <property type="entry name" value="TRANSFORMING GROWTH FACTOR-BETA RECEPTOR-ASSOCIATED PROTEIN 1"/>
    <property type="match status" value="1"/>
</dbReference>
<dbReference type="PROSITE" id="PS50219">
    <property type="entry name" value="CNH"/>
    <property type="match status" value="1"/>
</dbReference>
<organism evidence="7 8">
    <name type="scientific">Dermatophagoides farinae</name>
    <name type="common">American house dust mite</name>
    <dbReference type="NCBI Taxonomy" id="6954"/>
    <lineage>
        <taxon>Eukaryota</taxon>
        <taxon>Metazoa</taxon>
        <taxon>Ecdysozoa</taxon>
        <taxon>Arthropoda</taxon>
        <taxon>Chelicerata</taxon>
        <taxon>Arachnida</taxon>
        <taxon>Acari</taxon>
        <taxon>Acariformes</taxon>
        <taxon>Sarcoptiformes</taxon>
        <taxon>Astigmata</taxon>
        <taxon>Psoroptidia</taxon>
        <taxon>Analgoidea</taxon>
        <taxon>Pyroglyphidae</taxon>
        <taxon>Dermatophagoidinae</taxon>
        <taxon>Dermatophagoides</taxon>
    </lineage>
</organism>
<keyword evidence="4" id="KW-0653">Protein transport</keyword>
<dbReference type="PROSITE" id="PS50236">
    <property type="entry name" value="CHCR"/>
    <property type="match status" value="1"/>
</dbReference>
<dbReference type="GO" id="GO:0006886">
    <property type="term" value="P:intracellular protein transport"/>
    <property type="evidence" value="ECO:0007669"/>
    <property type="project" value="UniProtKB-UniRule"/>
</dbReference>
<dbReference type="InterPro" id="IPR032914">
    <property type="entry name" value="Vam6/VPS39/TRAP1"/>
</dbReference>
<evidence type="ECO:0000256" key="2">
    <source>
        <dbReference type="ARBA" id="ARBA00022448"/>
    </source>
</evidence>
<keyword evidence="2" id="KW-0813">Transport</keyword>
<feature type="repeat" description="CHCR" evidence="5">
    <location>
        <begin position="553"/>
        <end position="728"/>
    </location>
</feature>
<comment type="subcellular location">
    <subcellularLocation>
        <location evidence="1">Cytoplasm</location>
    </subcellularLocation>
</comment>
<dbReference type="EMBL" id="ASGP02000002">
    <property type="protein sequence ID" value="KAH9521144.1"/>
    <property type="molecule type" value="Genomic_DNA"/>
</dbReference>
<dbReference type="InterPro" id="IPR000547">
    <property type="entry name" value="Clathrin_H-chain/VPS_repeat"/>
</dbReference>
<evidence type="ECO:0000259" key="6">
    <source>
        <dbReference type="PROSITE" id="PS50219"/>
    </source>
</evidence>
<dbReference type="PANTHER" id="PTHR12894">
    <property type="entry name" value="CNH DOMAIN CONTAINING"/>
    <property type="match status" value="1"/>
</dbReference>
<accession>A0A922I6Y0</accession>
<proteinExistence type="predicted"/>
<comment type="caution">
    <text evidence="7">The sequence shown here is derived from an EMBL/GenBank/DDBJ whole genome shotgun (WGS) entry which is preliminary data.</text>
</comment>
<protein>
    <submittedName>
        <fullName evidence="7">Transforming growth factor, beta receptor associated protein 1</fullName>
    </submittedName>
</protein>
<dbReference type="Pfam" id="PF00780">
    <property type="entry name" value="CNH"/>
    <property type="match status" value="1"/>
</dbReference>
<keyword evidence="8" id="KW-1185">Reference proteome</keyword>
<evidence type="ECO:0000313" key="7">
    <source>
        <dbReference type="EMBL" id="KAH9521144.1"/>
    </source>
</evidence>
<dbReference type="GO" id="GO:0016020">
    <property type="term" value="C:membrane"/>
    <property type="evidence" value="ECO:0007669"/>
    <property type="project" value="TreeGrafter"/>
</dbReference>
<dbReference type="GO" id="GO:0034058">
    <property type="term" value="P:endosomal vesicle fusion"/>
    <property type="evidence" value="ECO:0007669"/>
    <property type="project" value="TreeGrafter"/>
</dbReference>
<evidence type="ECO:0000256" key="5">
    <source>
        <dbReference type="PROSITE-ProRule" id="PRU01006"/>
    </source>
</evidence>
<reference evidence="7" key="1">
    <citation type="submission" date="2013-05" db="EMBL/GenBank/DDBJ databases">
        <authorList>
            <person name="Yim A.K.Y."/>
            <person name="Chan T.F."/>
            <person name="Ji K.M."/>
            <person name="Liu X.Y."/>
            <person name="Zhou J.W."/>
            <person name="Li R.Q."/>
            <person name="Yang K.Y."/>
            <person name="Li J."/>
            <person name="Li M."/>
            <person name="Law P.T.W."/>
            <person name="Wu Y.L."/>
            <person name="Cai Z.L."/>
            <person name="Qin H."/>
            <person name="Bao Y."/>
            <person name="Leung R.K.K."/>
            <person name="Ng P.K.S."/>
            <person name="Zou J."/>
            <person name="Zhong X.J."/>
            <person name="Ran P.X."/>
            <person name="Zhong N.S."/>
            <person name="Liu Z.G."/>
            <person name="Tsui S.K.W."/>
        </authorList>
    </citation>
    <scope>NUCLEOTIDE SEQUENCE</scope>
    <source>
        <strain evidence="7">Derf</strain>
        <tissue evidence="7">Whole organism</tissue>
    </source>
</reference>
<dbReference type="AlphaFoldDB" id="A0A922I6Y0"/>
<gene>
    <name evidence="7" type="primary">TGFBRAP1</name>
    <name evidence="7" type="ORF">DERF_004816</name>
</gene>
<dbReference type="Proteomes" id="UP000790347">
    <property type="component" value="Unassembled WGS sequence"/>
</dbReference>
<reference evidence="7" key="2">
    <citation type="journal article" date="2022" name="Res Sq">
        <title>Comparative Genomics Reveals Insights into the Divergent Evolution of Astigmatic Mites and Household Pest Adaptations.</title>
        <authorList>
            <person name="Xiong Q."/>
            <person name="Wan A.T.-Y."/>
            <person name="Liu X.-Y."/>
            <person name="Fung C.S.-H."/>
            <person name="Xiao X."/>
            <person name="Malainual N."/>
            <person name="Hou J."/>
            <person name="Wang L."/>
            <person name="Wang M."/>
            <person name="Yang K."/>
            <person name="Cui Y."/>
            <person name="Leung E."/>
            <person name="Nong W."/>
            <person name="Shin S.-K."/>
            <person name="Au S."/>
            <person name="Jeong K.Y."/>
            <person name="Chew F.T."/>
            <person name="Hui J."/>
            <person name="Leung T.F."/>
            <person name="Tungtrongchitr A."/>
            <person name="Zhong N."/>
            <person name="Liu Z."/>
            <person name="Tsui S."/>
        </authorList>
    </citation>
    <scope>NUCLEOTIDE SEQUENCE</scope>
    <source>
        <strain evidence="7">Derf</strain>
        <tissue evidence="7">Whole organism</tissue>
    </source>
</reference>
<sequence length="868" mass="102075">MSDDFDIRRFEIIPLLDDIKINEKVSIQITCIEVDNHDVYLGTIDSFILFYPKLLSLKTCLKKSISKLKVLAVLNRLLCHCDNTLIMSNLENLEMISNFRIRNVFAYCLNENPITMDPFQVEICMAKRKSFTIGLLHSDKMNIMKEINVSEQPLLMAMDGHFICMASASNYFMINWETGSSQLLCSNPGETYVMPICKYISRNEFLIDGPSHLGVFIKTSGISERPPINWGPNVSQIAYSYPYILCLKSNSISIISVIDQKVKDEFLFENGVHIDNFDGKIVVATKERLFSLYRISWQEQFNSLLLNEKSQEAVDLFHNLYETGMMTDQEFQQCESIKFRAGLIELKKQNFDLAKRFLFECHCEVERIFKLNQNLMEKLKIIATPEDDNVQLLMDKIIHELDTSIINRFLLDYMNDLISSTDYIDQVNFKLVKTAQLFLYFEDIECYSNSIKKFFDSQNDYYYELIEKYLNDKHYHYHMALYYASRGQMEKSIELLKKLEKKSIQDEHYPGLCELIRLLTECGNAQLIMNNVEFILEQDQHQGAQILIANTLVENDKFPVLNPEFVVRILHQHRQALIIYLEHLIDQMQLTNVQVHTTLIIIYIEILSLQQENEEQQSRLFEETREKLRQLLMKSDYYDQKIVLKNLIANNLDYEMATLYGKMGEHRKAFEIYLNDHHLDYNQAFKHCVYYGRRRQQPTSSLSPEDDRSQIYQQLLSIYLDLYRKNGPEVMKPLSEYLNHSECRFDLIKTLTVLPEDWPIKLIHRHLSNHLNRLFNSKFQSSFGHVLALSMAERQRQTKQRLINQSIRIDRNSVCFLCHTKLLDSKFVWIPSNRSIAHDFCYYGRILHHNDDVVTGNNNNNNNDAFDQ</sequence>
<dbReference type="InterPro" id="IPR001180">
    <property type="entry name" value="CNH_dom"/>
</dbReference>
<dbReference type="GO" id="GO:0006914">
    <property type="term" value="P:autophagy"/>
    <property type="evidence" value="ECO:0007669"/>
    <property type="project" value="TreeGrafter"/>
</dbReference>
<evidence type="ECO:0000313" key="8">
    <source>
        <dbReference type="Proteomes" id="UP000790347"/>
    </source>
</evidence>
<dbReference type="GO" id="GO:0005737">
    <property type="term" value="C:cytoplasm"/>
    <property type="evidence" value="ECO:0007669"/>
    <property type="project" value="UniProtKB-SubCell"/>
</dbReference>